<dbReference type="Pfam" id="PF01381">
    <property type="entry name" value="HTH_3"/>
    <property type="match status" value="1"/>
</dbReference>
<organism evidence="3 4">
    <name type="scientific">Longicatena caecimuris</name>
    <dbReference type="NCBI Taxonomy" id="1796635"/>
    <lineage>
        <taxon>Bacteria</taxon>
        <taxon>Bacillati</taxon>
        <taxon>Bacillota</taxon>
        <taxon>Erysipelotrichia</taxon>
        <taxon>Erysipelotrichales</taxon>
        <taxon>Erysipelotrichaceae</taxon>
        <taxon>Longicatena</taxon>
    </lineage>
</organism>
<gene>
    <name evidence="3" type="ORF">EDD61_101153</name>
</gene>
<name>A0A4R3TM10_9FIRM</name>
<sequence length="91" mass="10456">MNRLKILRESKGLKQKDIANKMNLSQGNYSRYEQGTLTPTTETLIALSNYYNVSIDYILGLDKTKGDIEIQLDLIIDYIENIKKSLKKDAE</sequence>
<dbReference type="GO" id="GO:0003677">
    <property type="term" value="F:DNA binding"/>
    <property type="evidence" value="ECO:0007669"/>
    <property type="project" value="UniProtKB-KW"/>
</dbReference>
<reference evidence="3 4" key="1">
    <citation type="submission" date="2019-03" db="EMBL/GenBank/DDBJ databases">
        <title>Genomic Encyclopedia of Type Strains, Phase IV (KMG-IV): sequencing the most valuable type-strain genomes for metagenomic binning, comparative biology and taxonomic classification.</title>
        <authorList>
            <person name="Goeker M."/>
        </authorList>
    </citation>
    <scope>NUCLEOTIDE SEQUENCE [LARGE SCALE GENOMIC DNA]</scope>
    <source>
        <strain evidence="3 4">DSM 29481</strain>
    </source>
</reference>
<dbReference type="CDD" id="cd00093">
    <property type="entry name" value="HTH_XRE"/>
    <property type="match status" value="1"/>
</dbReference>
<dbReference type="RefSeq" id="WP_132223276.1">
    <property type="nucleotide sequence ID" value="NZ_JANKBG010000001.1"/>
</dbReference>
<dbReference type="PROSITE" id="PS50943">
    <property type="entry name" value="HTH_CROC1"/>
    <property type="match status" value="1"/>
</dbReference>
<dbReference type="PANTHER" id="PTHR46558:SF11">
    <property type="entry name" value="HTH-TYPE TRANSCRIPTIONAL REGULATOR XRE"/>
    <property type="match status" value="1"/>
</dbReference>
<dbReference type="Gene3D" id="1.10.260.40">
    <property type="entry name" value="lambda repressor-like DNA-binding domains"/>
    <property type="match status" value="1"/>
</dbReference>
<keyword evidence="1" id="KW-0238">DNA-binding</keyword>
<dbReference type="EMBL" id="SMBP01000001">
    <property type="protein sequence ID" value="TCU63501.1"/>
    <property type="molecule type" value="Genomic_DNA"/>
</dbReference>
<evidence type="ECO:0000256" key="1">
    <source>
        <dbReference type="ARBA" id="ARBA00023125"/>
    </source>
</evidence>
<comment type="caution">
    <text evidence="3">The sequence shown here is derived from an EMBL/GenBank/DDBJ whole genome shotgun (WGS) entry which is preliminary data.</text>
</comment>
<feature type="domain" description="HTH cro/C1-type" evidence="2">
    <location>
        <begin position="4"/>
        <end position="58"/>
    </location>
</feature>
<dbReference type="SMART" id="SM00530">
    <property type="entry name" value="HTH_XRE"/>
    <property type="match status" value="1"/>
</dbReference>
<accession>A0A4R3TM10</accession>
<dbReference type="SUPFAM" id="SSF47413">
    <property type="entry name" value="lambda repressor-like DNA-binding domains"/>
    <property type="match status" value="1"/>
</dbReference>
<protein>
    <submittedName>
        <fullName evidence="3">Transcriptional regulator with XRE-family HTH domain</fullName>
    </submittedName>
</protein>
<dbReference type="AlphaFoldDB" id="A0A4R3TM10"/>
<dbReference type="InterPro" id="IPR001387">
    <property type="entry name" value="Cro/C1-type_HTH"/>
</dbReference>
<keyword evidence="4" id="KW-1185">Reference proteome</keyword>
<proteinExistence type="predicted"/>
<dbReference type="Proteomes" id="UP000295773">
    <property type="component" value="Unassembled WGS sequence"/>
</dbReference>
<dbReference type="PANTHER" id="PTHR46558">
    <property type="entry name" value="TRACRIPTIONAL REGULATORY PROTEIN-RELATED-RELATED"/>
    <property type="match status" value="1"/>
</dbReference>
<evidence type="ECO:0000259" key="2">
    <source>
        <dbReference type="PROSITE" id="PS50943"/>
    </source>
</evidence>
<evidence type="ECO:0000313" key="3">
    <source>
        <dbReference type="EMBL" id="TCU63501.1"/>
    </source>
</evidence>
<dbReference type="InterPro" id="IPR010982">
    <property type="entry name" value="Lambda_DNA-bd_dom_sf"/>
</dbReference>
<evidence type="ECO:0000313" key="4">
    <source>
        <dbReference type="Proteomes" id="UP000295773"/>
    </source>
</evidence>